<dbReference type="SUPFAM" id="SSF63380">
    <property type="entry name" value="Riboflavin synthase domain-like"/>
    <property type="match status" value="1"/>
</dbReference>
<dbReference type="CDD" id="cd07034">
    <property type="entry name" value="TPP_PYR_PFOR_IOR-alpha_like"/>
    <property type="match status" value="1"/>
</dbReference>
<proteinExistence type="predicted"/>
<dbReference type="InterPro" id="IPR017927">
    <property type="entry name" value="FAD-bd_FR_type"/>
</dbReference>
<evidence type="ECO:0000256" key="2">
    <source>
        <dbReference type="ARBA" id="ARBA00001974"/>
    </source>
</evidence>
<dbReference type="InterPro" id="IPR029039">
    <property type="entry name" value="Flavoprotein-like_sf"/>
</dbReference>
<dbReference type="Gene3D" id="3.40.50.80">
    <property type="entry name" value="Nucleotide-binding domain of ferredoxin-NADP reductase (FNR) module"/>
    <property type="match status" value="1"/>
</dbReference>
<dbReference type="Pfam" id="PF10371">
    <property type="entry name" value="EKR"/>
    <property type="match status" value="1"/>
</dbReference>
<evidence type="ECO:0000256" key="9">
    <source>
        <dbReference type="ARBA" id="ARBA00022857"/>
    </source>
</evidence>
<keyword evidence="9" id="KW-0521">NADP</keyword>
<dbReference type="InterPro" id="IPR019456">
    <property type="entry name" value="Pyrv-flavodox_OxRtase_EKR"/>
</dbReference>
<keyword evidence="19" id="KW-1185">Reference proteome</keyword>
<dbReference type="InterPro" id="IPR023173">
    <property type="entry name" value="NADPH_Cyt_P450_Rdtase_alpha"/>
</dbReference>
<dbReference type="Gene3D" id="1.20.990.10">
    <property type="entry name" value="NADPH-cytochrome p450 Reductase, Chain A, domain 3"/>
    <property type="match status" value="1"/>
</dbReference>
<dbReference type="SMART" id="SM00890">
    <property type="entry name" value="EKR"/>
    <property type="match status" value="1"/>
</dbReference>
<evidence type="ECO:0000259" key="15">
    <source>
        <dbReference type="PROSITE" id="PS50902"/>
    </source>
</evidence>
<dbReference type="Pfam" id="PF00175">
    <property type="entry name" value="NAD_binding_1"/>
    <property type="match status" value="1"/>
</dbReference>
<feature type="domain" description="FAD-binding FR-type" evidence="17">
    <location>
        <begin position="1393"/>
        <end position="1628"/>
    </location>
</feature>
<feature type="domain" description="4Fe-4S ferredoxin-type" evidence="16">
    <location>
        <begin position="699"/>
        <end position="728"/>
    </location>
</feature>
<sequence length="1787" mass="194713">MKMEPFDGCSGALHVAYQFAETIFIYPITPTTPLGEGADQLATGGKTNAFGIVPKVQQMQSEAGAAGGVHGTLSIGAMSTTFTASQGLLLMIPVLYKLAGELHPCVLHIAARAIAGQALAIFGDHSDVMAVRQTGMALLSSHSVQETLDMSLVAHIATLLCSVPFIHFFDGMRTSHEIQKCEAITEDHIKVVVDQLKDQIDAFRAKALNPNHPTLRGTAQCGDIFFQNVESANKYHDAVPEAVRQAMVWVRELTGRSYDIFEYVGHPYATDVVVIMGCGAQVMEELIDHYGPGKKVGIVKVHLYRPWSAQHFLAAVPKTTRRVAVLDRCKETGLGEPLYTDVCATFFSIPAAKHIRVIGGRYGLASKDFTTGMCHSIFENLAKAKPQHPFTIGFEDDVTFLSLKYPAVSGTMADTAMNTVPAGTAQSVLYGFGSDGTVGANKNAIKLIAKETDLYAQGYFAYDALKAGGITCSFLRFGPKPIKSCYEITAGAKYVGIHKKEYVKSLSAESMLSCLEPGGILVLNSPWTTPDLLKQNLPLAFRQYIKAKGFILYNIDATGVARKAGMGRMINNIMQTVFFHLAQVMDADLAISMFKKAVDKTYKSKGPEVVRKNINAIDMALGELFAMDLPDDWHVPLPGEVAVPVFSKVRGPEVPADVSEVLDKIHCRDGDSIPVSKFEAGGVVKLGMTQWAKRGVAASVPVVDLDKCTQCNKCAAICPHAVIRPFLASNEELKKAPGSWEVRKATGGHQMAGLSFRIQASPMDCTGCEVCVTTCPDNALKMASMEEVVAGGHADNWNFAMSLPDRAGRFDKFSIKGSQFNQPLLEFSGACEGCGETPYAKLITQMFGQRMIVANTTGCSSIWGGTAGWVPYTVHKDTGKGPAWGNSLFEDNAEYGFGMVLGMIQRRKHLSSAVEGALAEGEAKSDAALRNALEQWLERKEDGDMSQKFGDEIQAILGAQMKGGAKLTENLETIWRLRDILTKPAMWMFGGDGWANDIGFGGIDHVVAVGDNVNFMIMDTEVYSNTGGQSSKATPLGSVAKFAQKGKRQQKKDLGGCFMSYQNVYVASVAIGANFQQCVRAFQEAEAHPGPSIVLCYSPCIEHRAKTGMSQMGNDQKAAVDCGYWPLYRYDPKLESLGEAPFQLDSKTISGKVVEFLRTQNRYAQLERSLPEDAEMLQKDLSDHLSKRHAAMKQRSEQKPVGASTEVAAGPPLVVLYGSETGTAEGVARRFVRAAKERGCTVPTCTELNDCCELETMDASTLVIFIATCGDGDIPANAHGFWEYLEKLSPGQLSAHSFVLFALGDKGYPKFCEAGKMIDGRLVKLGAKQLLAMGIGDQCDEDGWETGYSSWLPGVMDAVKAPPPRKRDGPPPALFDIEEHAGTSMRPPKLCPPGALLAEIEENRRMPPPDYERDIRHFSLSNKDVDLVWHLGDAIGIYPENLPADVEDALAWFGYDGDAAVSVKLLCDASDVNARFAALSRERTTARQLLTEVVDLFGRPSKGFYAQLSEFCTDPKQKAEVLQIAGGDGYKAMLEESINYFEIFKKFPSAKPSLAHLLALVPPIKYRLYSIASSQDLIPGKVELTIVINRWPTKSGVLKTGTSTKYIASLPVGARVACTMTVGTFTFPDDKVPMVMAGLGTGIAPMRSFVQDRYYKKTVLGKEVGPMILFYGCRHEREEFFYKDEWEKYQKSGVLTEIVCAFSHDKPHYPPKMVFVNQKMEEHLSMIGKYMGELGGYFYMCGLAVAAPGIETALKKAMIGAGIVKAAGADAWIEDLKKSGRYSMESY</sequence>
<comment type="caution">
    <text evidence="18">The sequence shown here is derived from an EMBL/GenBank/DDBJ whole genome shotgun (WGS) entry which is preliminary data.</text>
</comment>
<feature type="region of interest" description="Disordered" evidence="14">
    <location>
        <begin position="1185"/>
        <end position="1204"/>
    </location>
</feature>
<evidence type="ECO:0000256" key="1">
    <source>
        <dbReference type="ARBA" id="ARBA00001917"/>
    </source>
</evidence>
<dbReference type="InterPro" id="IPR017938">
    <property type="entry name" value="Riboflavin_synthase-like_b-brl"/>
</dbReference>
<evidence type="ECO:0000256" key="13">
    <source>
        <dbReference type="ARBA" id="ARBA00023014"/>
    </source>
</evidence>
<evidence type="ECO:0000313" key="19">
    <source>
        <dbReference type="Proteomes" id="UP001189429"/>
    </source>
</evidence>
<keyword evidence="8" id="KW-0274">FAD</keyword>
<organism evidence="18 19">
    <name type="scientific">Prorocentrum cordatum</name>
    <dbReference type="NCBI Taxonomy" id="2364126"/>
    <lineage>
        <taxon>Eukaryota</taxon>
        <taxon>Sar</taxon>
        <taxon>Alveolata</taxon>
        <taxon>Dinophyceae</taxon>
        <taxon>Prorocentrales</taxon>
        <taxon>Prorocentraceae</taxon>
        <taxon>Prorocentrum</taxon>
    </lineage>
</organism>
<dbReference type="PROSITE" id="PS51379">
    <property type="entry name" value="4FE4S_FER_2"/>
    <property type="match status" value="2"/>
</dbReference>
<keyword evidence="6" id="KW-0288">FMN</keyword>
<dbReference type="SUPFAM" id="SSF52343">
    <property type="entry name" value="Ferredoxin reductase-like, C-terminal NADP-linked domain"/>
    <property type="match status" value="1"/>
</dbReference>
<dbReference type="Proteomes" id="UP001189429">
    <property type="component" value="Unassembled WGS sequence"/>
</dbReference>
<dbReference type="Gene3D" id="2.40.30.10">
    <property type="entry name" value="Translation factors"/>
    <property type="match status" value="1"/>
</dbReference>
<evidence type="ECO:0000256" key="8">
    <source>
        <dbReference type="ARBA" id="ARBA00022827"/>
    </source>
</evidence>
<evidence type="ECO:0000256" key="7">
    <source>
        <dbReference type="ARBA" id="ARBA00022723"/>
    </source>
</evidence>
<dbReference type="InterPro" id="IPR009014">
    <property type="entry name" value="Transketo_C/PFOR_II"/>
</dbReference>
<evidence type="ECO:0000259" key="16">
    <source>
        <dbReference type="PROSITE" id="PS51379"/>
    </source>
</evidence>
<evidence type="ECO:0000256" key="5">
    <source>
        <dbReference type="ARBA" id="ARBA00022630"/>
    </source>
</evidence>
<dbReference type="PANTHER" id="PTHR32154:SF0">
    <property type="entry name" value="PYRUVATE-FLAVODOXIN OXIDOREDUCTASE-RELATED"/>
    <property type="match status" value="1"/>
</dbReference>
<dbReference type="InterPro" id="IPR017900">
    <property type="entry name" value="4Fe4S_Fe_S_CS"/>
</dbReference>
<dbReference type="InterPro" id="IPR001433">
    <property type="entry name" value="OxRdtase_FAD/NAD-bd"/>
</dbReference>
<dbReference type="PRINTS" id="PR00371">
    <property type="entry name" value="FPNCR"/>
</dbReference>
<evidence type="ECO:0000256" key="10">
    <source>
        <dbReference type="ARBA" id="ARBA00022982"/>
    </source>
</evidence>
<dbReference type="Gene3D" id="3.40.50.920">
    <property type="match status" value="1"/>
</dbReference>
<dbReference type="Gene3D" id="3.40.50.970">
    <property type="match status" value="2"/>
</dbReference>
<dbReference type="InterPro" id="IPR019752">
    <property type="entry name" value="Pyrv/ketoisovalerate_OxRed_cat"/>
</dbReference>
<evidence type="ECO:0000313" key="18">
    <source>
        <dbReference type="EMBL" id="CAK0794110.1"/>
    </source>
</evidence>
<dbReference type="InterPro" id="IPR002880">
    <property type="entry name" value="Pyrv_Fd/Flavodoxin_OxRdtase_N"/>
</dbReference>
<dbReference type="Pfam" id="PF12838">
    <property type="entry name" value="Fer4_7"/>
    <property type="match status" value="1"/>
</dbReference>
<dbReference type="InterPro" id="IPR039261">
    <property type="entry name" value="FNR_nucleotide-bd"/>
</dbReference>
<dbReference type="SUPFAM" id="SSF52518">
    <property type="entry name" value="Thiamin diphosphate-binding fold (THDP-binding)"/>
    <property type="match status" value="2"/>
</dbReference>
<evidence type="ECO:0000256" key="11">
    <source>
        <dbReference type="ARBA" id="ARBA00023002"/>
    </source>
</evidence>
<dbReference type="Pfam" id="PF00258">
    <property type="entry name" value="Flavodoxin_1"/>
    <property type="match status" value="1"/>
</dbReference>
<dbReference type="Gene3D" id="3.30.70.20">
    <property type="match status" value="1"/>
</dbReference>
<dbReference type="InterPro" id="IPR017896">
    <property type="entry name" value="4Fe4S_Fe-S-bd"/>
</dbReference>
<dbReference type="InterPro" id="IPR029061">
    <property type="entry name" value="THDP-binding"/>
</dbReference>
<dbReference type="PROSITE" id="PS00198">
    <property type="entry name" value="4FE4S_FER_1"/>
    <property type="match status" value="1"/>
</dbReference>
<dbReference type="InterPro" id="IPR002869">
    <property type="entry name" value="Pyrv_flavodox_OxRed_cen"/>
</dbReference>
<dbReference type="Pfam" id="PF00667">
    <property type="entry name" value="FAD_binding_1"/>
    <property type="match status" value="1"/>
</dbReference>
<evidence type="ECO:0000256" key="6">
    <source>
        <dbReference type="ARBA" id="ARBA00022643"/>
    </source>
</evidence>
<evidence type="ECO:0000256" key="3">
    <source>
        <dbReference type="ARBA" id="ARBA00022448"/>
    </source>
</evidence>
<name>A0ABN9PM22_9DINO</name>
<dbReference type="SUPFAM" id="SSF54862">
    <property type="entry name" value="4Fe-4S ferredoxins"/>
    <property type="match status" value="1"/>
</dbReference>
<comment type="cofactor">
    <cofactor evidence="1">
        <name>FMN</name>
        <dbReference type="ChEBI" id="CHEBI:58210"/>
    </cofactor>
</comment>
<dbReference type="SUPFAM" id="SSF52922">
    <property type="entry name" value="TK C-terminal domain-like"/>
    <property type="match status" value="1"/>
</dbReference>
<dbReference type="InterPro" id="IPR001709">
    <property type="entry name" value="Flavoprot_Pyr_Nucl_cyt_Rdtase"/>
</dbReference>
<dbReference type="EMBL" id="CAUYUJ010001091">
    <property type="protein sequence ID" value="CAK0794110.1"/>
    <property type="molecule type" value="Genomic_DNA"/>
</dbReference>
<evidence type="ECO:0000256" key="4">
    <source>
        <dbReference type="ARBA" id="ARBA00022485"/>
    </source>
</evidence>
<protein>
    <submittedName>
        <fullName evidence="18">Uncharacterized protein</fullName>
    </submittedName>
</protein>
<feature type="domain" description="Flavodoxin-like" evidence="15">
    <location>
        <begin position="1213"/>
        <end position="1356"/>
    </location>
</feature>
<keyword evidence="12" id="KW-0408">Iron</keyword>
<dbReference type="Gene3D" id="3.40.50.360">
    <property type="match status" value="1"/>
</dbReference>
<keyword evidence="10" id="KW-0249">Electron transport</keyword>
<dbReference type="InterPro" id="IPR003097">
    <property type="entry name" value="CysJ-like_FAD-binding"/>
</dbReference>
<keyword evidence="5" id="KW-0285">Flavoprotein</keyword>
<reference evidence="18" key="1">
    <citation type="submission" date="2023-10" db="EMBL/GenBank/DDBJ databases">
        <authorList>
            <person name="Chen Y."/>
            <person name="Shah S."/>
            <person name="Dougan E. K."/>
            <person name="Thang M."/>
            <person name="Chan C."/>
        </authorList>
    </citation>
    <scope>NUCLEOTIDE SEQUENCE [LARGE SCALE GENOMIC DNA]</scope>
</reference>
<dbReference type="InterPro" id="IPR050722">
    <property type="entry name" value="Pyruvate:ferred/Flavod_OxRd"/>
</dbReference>
<keyword evidence="7" id="KW-0479">Metal-binding</keyword>
<dbReference type="PANTHER" id="PTHR32154">
    <property type="entry name" value="PYRUVATE-FLAVODOXIN OXIDOREDUCTASE-RELATED"/>
    <property type="match status" value="1"/>
</dbReference>
<dbReference type="PRINTS" id="PR00369">
    <property type="entry name" value="FLAVODOXIN"/>
</dbReference>
<dbReference type="SUPFAM" id="SSF53323">
    <property type="entry name" value="Pyruvate-ferredoxin oxidoreductase, PFOR, domain III"/>
    <property type="match status" value="1"/>
</dbReference>
<keyword evidence="13" id="KW-0411">Iron-sulfur</keyword>
<comment type="cofactor">
    <cofactor evidence="2">
        <name>FAD</name>
        <dbReference type="ChEBI" id="CHEBI:57692"/>
    </cofactor>
</comment>
<evidence type="ECO:0000256" key="12">
    <source>
        <dbReference type="ARBA" id="ARBA00023004"/>
    </source>
</evidence>
<dbReference type="SUPFAM" id="SSF52218">
    <property type="entry name" value="Flavoproteins"/>
    <property type="match status" value="1"/>
</dbReference>
<keyword evidence="4" id="KW-0004">4Fe-4S</keyword>
<gene>
    <name evidence="18" type="ORF">PCOR1329_LOCUS4199</name>
</gene>
<dbReference type="InterPro" id="IPR008254">
    <property type="entry name" value="Flavodoxin/NO_synth"/>
</dbReference>
<keyword evidence="3" id="KW-0813">Transport</keyword>
<dbReference type="InterPro" id="IPR011895">
    <property type="entry name" value="Pyrv_flavodox_OxRed"/>
</dbReference>
<dbReference type="InterPro" id="IPR001094">
    <property type="entry name" value="Flavdoxin-like"/>
</dbReference>
<dbReference type="PROSITE" id="PS51384">
    <property type="entry name" value="FAD_FR"/>
    <property type="match status" value="1"/>
</dbReference>
<evidence type="ECO:0000256" key="14">
    <source>
        <dbReference type="SAM" id="MobiDB-lite"/>
    </source>
</evidence>
<dbReference type="NCBIfam" id="TIGR02176">
    <property type="entry name" value="pyruv_ox_red"/>
    <property type="match status" value="1"/>
</dbReference>
<evidence type="ECO:0000259" key="17">
    <source>
        <dbReference type="PROSITE" id="PS51384"/>
    </source>
</evidence>
<dbReference type="Pfam" id="PF01855">
    <property type="entry name" value="POR_N"/>
    <property type="match status" value="1"/>
</dbReference>
<dbReference type="Pfam" id="PF17147">
    <property type="entry name" value="PFOR_II"/>
    <property type="match status" value="1"/>
</dbReference>
<dbReference type="PROSITE" id="PS50902">
    <property type="entry name" value="FLAVODOXIN_LIKE"/>
    <property type="match status" value="1"/>
</dbReference>
<keyword evidence="11" id="KW-0560">Oxidoreductase</keyword>
<accession>A0ABN9PM22</accession>
<feature type="domain" description="4Fe-4S ferredoxin-type" evidence="16">
    <location>
        <begin position="756"/>
        <end position="785"/>
    </location>
</feature>
<dbReference type="Gene3D" id="3.40.920.10">
    <property type="entry name" value="Pyruvate-ferredoxin oxidoreductase, PFOR, domain III"/>
    <property type="match status" value="1"/>
</dbReference>
<dbReference type="Pfam" id="PF01558">
    <property type="entry name" value="POR"/>
    <property type="match status" value="1"/>
</dbReference>
<dbReference type="InterPro" id="IPR033412">
    <property type="entry name" value="PFOR_II"/>
</dbReference>